<feature type="compositionally biased region" description="Basic and acidic residues" evidence="1">
    <location>
        <begin position="36"/>
        <end position="45"/>
    </location>
</feature>
<reference evidence="2" key="1">
    <citation type="submission" date="2019-03" db="EMBL/GenBank/DDBJ databases">
        <authorList>
            <person name="Danneels B."/>
        </authorList>
    </citation>
    <scope>NUCLEOTIDE SEQUENCE</scope>
</reference>
<name>A0A484PJL4_9ZZZZ</name>
<dbReference type="EMBL" id="CAADIA010000004">
    <property type="protein sequence ID" value="VFR26218.1"/>
    <property type="molecule type" value="Genomic_DNA"/>
</dbReference>
<accession>A0A484PJL4</accession>
<feature type="region of interest" description="Disordered" evidence="1">
    <location>
        <begin position="1"/>
        <end position="45"/>
    </location>
</feature>
<gene>
    <name evidence="2" type="ORF">ANK1_2693</name>
    <name evidence="3" type="ORF">ANK2_2694</name>
</gene>
<evidence type="ECO:0000313" key="2">
    <source>
        <dbReference type="EMBL" id="VFR26218.1"/>
    </source>
</evidence>
<dbReference type="EMBL" id="CAADIF010000008">
    <property type="protein sequence ID" value="VFR77060.1"/>
    <property type="molecule type" value="Genomic_DNA"/>
</dbReference>
<evidence type="ECO:0000313" key="3">
    <source>
        <dbReference type="EMBL" id="VFR77060.1"/>
    </source>
</evidence>
<evidence type="ECO:0000256" key="1">
    <source>
        <dbReference type="SAM" id="MobiDB-lite"/>
    </source>
</evidence>
<protein>
    <submittedName>
        <fullName evidence="2">Uncharacterized protein</fullName>
    </submittedName>
</protein>
<dbReference type="AlphaFoldDB" id="A0A484PJL4"/>
<sequence>MAAQGVPSQHDVQDGAQMRVALHQPQRRGSGTLRHARLELGELER</sequence>
<organism evidence="2">
    <name type="scientific">plant metagenome</name>
    <dbReference type="NCBI Taxonomy" id="1297885"/>
    <lineage>
        <taxon>unclassified sequences</taxon>
        <taxon>metagenomes</taxon>
        <taxon>organismal metagenomes</taxon>
    </lineage>
</organism>
<proteinExistence type="predicted"/>